<dbReference type="SUPFAM" id="SSF51679">
    <property type="entry name" value="Bacterial luciferase-like"/>
    <property type="match status" value="1"/>
</dbReference>
<reference evidence="5 6" key="1">
    <citation type="journal article" date="2019" name="Int. J. Syst. Evol. Microbiol.">
        <title>The Global Catalogue of Microorganisms (GCM) 10K type strain sequencing project: providing services to taxonomists for standard genome sequencing and annotation.</title>
        <authorList>
            <consortium name="The Broad Institute Genomics Platform"/>
            <consortium name="The Broad Institute Genome Sequencing Center for Infectious Disease"/>
            <person name="Wu L."/>
            <person name="Ma J."/>
        </authorList>
    </citation>
    <scope>NUCLEOTIDE SEQUENCE [LARGE SCALE GENOMIC DNA]</scope>
    <source>
        <strain evidence="5 6">JCM 15577</strain>
    </source>
</reference>
<dbReference type="InterPro" id="IPR036661">
    <property type="entry name" value="Luciferase-like_sf"/>
</dbReference>
<proteinExistence type="predicted"/>
<gene>
    <name evidence="5" type="ORF">GCM10009808_04020</name>
</gene>
<dbReference type="InterPro" id="IPR011251">
    <property type="entry name" value="Luciferase-like_dom"/>
</dbReference>
<evidence type="ECO:0000259" key="4">
    <source>
        <dbReference type="Pfam" id="PF00296"/>
    </source>
</evidence>
<dbReference type="EMBL" id="BAAAPL010000001">
    <property type="protein sequence ID" value="GAA1690251.1"/>
    <property type="molecule type" value="Genomic_DNA"/>
</dbReference>
<feature type="region of interest" description="Disordered" evidence="3">
    <location>
        <begin position="405"/>
        <end position="432"/>
    </location>
</feature>
<feature type="compositionally biased region" description="Basic and acidic residues" evidence="3">
    <location>
        <begin position="413"/>
        <end position="432"/>
    </location>
</feature>
<dbReference type="PANTHER" id="PTHR30137">
    <property type="entry name" value="LUCIFERASE-LIKE MONOOXYGENASE"/>
    <property type="match status" value="1"/>
</dbReference>
<organism evidence="5 6">
    <name type="scientific">Microbacterium sediminicola</name>
    <dbReference type="NCBI Taxonomy" id="415210"/>
    <lineage>
        <taxon>Bacteria</taxon>
        <taxon>Bacillati</taxon>
        <taxon>Actinomycetota</taxon>
        <taxon>Actinomycetes</taxon>
        <taxon>Micrococcales</taxon>
        <taxon>Microbacteriaceae</taxon>
        <taxon>Microbacterium</taxon>
    </lineage>
</organism>
<dbReference type="Gene3D" id="3.20.20.30">
    <property type="entry name" value="Luciferase-like domain"/>
    <property type="match status" value="1"/>
</dbReference>
<keyword evidence="1" id="KW-0560">Oxidoreductase</keyword>
<dbReference type="PANTHER" id="PTHR30137:SF8">
    <property type="entry name" value="BLR5498 PROTEIN"/>
    <property type="match status" value="1"/>
</dbReference>
<evidence type="ECO:0000256" key="3">
    <source>
        <dbReference type="SAM" id="MobiDB-lite"/>
    </source>
</evidence>
<protein>
    <recommendedName>
        <fullName evidence="4">Luciferase-like domain-containing protein</fullName>
    </recommendedName>
</protein>
<keyword evidence="2" id="KW-0503">Monooxygenase</keyword>
<evidence type="ECO:0000256" key="1">
    <source>
        <dbReference type="ARBA" id="ARBA00023002"/>
    </source>
</evidence>
<evidence type="ECO:0000313" key="6">
    <source>
        <dbReference type="Proteomes" id="UP001501690"/>
    </source>
</evidence>
<dbReference type="Pfam" id="PF00296">
    <property type="entry name" value="Bac_luciferase"/>
    <property type="match status" value="1"/>
</dbReference>
<name>A0ABN2HMD4_9MICO</name>
<sequence length="432" mass="48780">MPKVIAQIYPSLGGTSEMSRHRPIGRDPYAFHTVMHGLRQIAQAMDELGYWGLSHVEHHFHSEGVEVSPDPGLWNLYLGQYTKRLRHGQFGYVLPARDPLRLAEEIAMIDHMLEGRLFVGVARGYQSRWVDVLGQRIGVRASSPGDRAGERRNKELFFEHFRIMKLAWEKDLLQYRSRHYEVPFPFESGIADWPAAGLTREFGVPGEVDDDGALRGVSVVPSPFQDPHPPLFQPFSQSRTTVAWAARNGLIPITTFAPIETAGWFAGLYRDEAARAGRDYALGQNMGLVRSFSIHRSRSAAQDAIERYEMLAWREWYGSFGHLGGFRFPGEEGQVPRPGEDVAARLQQVGLIIGGTVDDVKRQLDVQLSAVPFEYLVWHLPYAVMPLGETLDQLELFAHEVMPEFGMTPPEPPRLRVPESSRERPETRASEG</sequence>
<dbReference type="Proteomes" id="UP001501690">
    <property type="component" value="Unassembled WGS sequence"/>
</dbReference>
<evidence type="ECO:0000313" key="5">
    <source>
        <dbReference type="EMBL" id="GAA1690251.1"/>
    </source>
</evidence>
<feature type="domain" description="Luciferase-like" evidence="4">
    <location>
        <begin position="35"/>
        <end position="364"/>
    </location>
</feature>
<comment type="caution">
    <text evidence="5">The sequence shown here is derived from an EMBL/GenBank/DDBJ whole genome shotgun (WGS) entry which is preliminary data.</text>
</comment>
<accession>A0ABN2HMD4</accession>
<evidence type="ECO:0000256" key="2">
    <source>
        <dbReference type="ARBA" id="ARBA00023033"/>
    </source>
</evidence>
<dbReference type="RefSeq" id="WP_344068519.1">
    <property type="nucleotide sequence ID" value="NZ_BAAAPL010000001.1"/>
</dbReference>
<keyword evidence="6" id="KW-1185">Reference proteome</keyword>
<dbReference type="InterPro" id="IPR050766">
    <property type="entry name" value="Bact_Lucif_Oxidored"/>
</dbReference>